<evidence type="ECO:0000256" key="2">
    <source>
        <dbReference type="ARBA" id="ARBA00022806"/>
    </source>
</evidence>
<dbReference type="PANTHER" id="PTHR47958">
    <property type="entry name" value="ATP-DEPENDENT RNA HELICASE DBP3"/>
    <property type="match status" value="1"/>
</dbReference>
<reference evidence="4" key="1">
    <citation type="journal article" date="2020" name="Cell">
        <title>Large-Scale Comparative Analyses of Tick Genomes Elucidate Their Genetic Diversity and Vector Capacities.</title>
        <authorList>
            <consortium name="Tick Genome and Microbiome Consortium (TIGMIC)"/>
            <person name="Jia N."/>
            <person name="Wang J."/>
            <person name="Shi W."/>
            <person name="Du L."/>
            <person name="Sun Y."/>
            <person name="Zhan W."/>
            <person name="Jiang J.F."/>
            <person name="Wang Q."/>
            <person name="Zhang B."/>
            <person name="Ji P."/>
            <person name="Bell-Sakyi L."/>
            <person name="Cui X.M."/>
            <person name="Yuan T.T."/>
            <person name="Jiang B.G."/>
            <person name="Yang W.F."/>
            <person name="Lam T.T."/>
            <person name="Chang Q.C."/>
            <person name="Ding S.J."/>
            <person name="Wang X.J."/>
            <person name="Zhu J.G."/>
            <person name="Ruan X.D."/>
            <person name="Zhao L."/>
            <person name="Wei J.T."/>
            <person name="Ye R.Z."/>
            <person name="Que T.C."/>
            <person name="Du C.H."/>
            <person name="Zhou Y.H."/>
            <person name="Cheng J.X."/>
            <person name="Dai P.F."/>
            <person name="Guo W.B."/>
            <person name="Han X.H."/>
            <person name="Huang E.J."/>
            <person name="Li L.F."/>
            <person name="Wei W."/>
            <person name="Gao Y.C."/>
            <person name="Liu J.Z."/>
            <person name="Shao H.Z."/>
            <person name="Wang X."/>
            <person name="Wang C.C."/>
            <person name="Yang T.C."/>
            <person name="Huo Q.B."/>
            <person name="Li W."/>
            <person name="Chen H.Y."/>
            <person name="Chen S.E."/>
            <person name="Zhou L.G."/>
            <person name="Ni X.B."/>
            <person name="Tian J.H."/>
            <person name="Sheng Y."/>
            <person name="Liu T."/>
            <person name="Pan Y.S."/>
            <person name="Xia L.Y."/>
            <person name="Li J."/>
            <person name="Zhao F."/>
            <person name="Cao W.C."/>
        </authorList>
    </citation>
    <scope>NUCLEOTIDE SEQUENCE</scope>
    <source>
        <strain evidence="4">Rmic-2018</strain>
    </source>
</reference>
<keyword evidence="2" id="KW-0067">ATP-binding</keyword>
<evidence type="ECO:0000313" key="5">
    <source>
        <dbReference type="Proteomes" id="UP000821866"/>
    </source>
</evidence>
<proteinExistence type="predicted"/>
<dbReference type="GO" id="GO:0003676">
    <property type="term" value="F:nucleic acid binding"/>
    <property type="evidence" value="ECO:0007669"/>
    <property type="project" value="InterPro"/>
</dbReference>
<name>A0A9J6EMD0_RHIMP</name>
<dbReference type="GO" id="GO:0005524">
    <property type="term" value="F:ATP binding"/>
    <property type="evidence" value="ECO:0007669"/>
    <property type="project" value="InterPro"/>
</dbReference>
<dbReference type="InterPro" id="IPR014001">
    <property type="entry name" value="Helicase_ATP-bd"/>
</dbReference>
<dbReference type="AlphaFoldDB" id="A0A9J6EMD0"/>
<evidence type="ECO:0000256" key="1">
    <source>
        <dbReference type="ARBA" id="ARBA00022801"/>
    </source>
</evidence>
<evidence type="ECO:0000313" key="4">
    <source>
        <dbReference type="EMBL" id="KAH8035494.1"/>
    </source>
</evidence>
<dbReference type="Gene3D" id="3.40.50.300">
    <property type="entry name" value="P-loop containing nucleotide triphosphate hydrolases"/>
    <property type="match status" value="1"/>
</dbReference>
<gene>
    <name evidence="4" type="ORF">HPB51_005776</name>
</gene>
<protein>
    <recommendedName>
        <fullName evidence="3">Helicase ATP-binding domain-containing protein</fullName>
    </recommendedName>
</protein>
<keyword evidence="2" id="KW-0547">Nucleotide-binding</keyword>
<dbReference type="GO" id="GO:0004386">
    <property type="term" value="F:helicase activity"/>
    <property type="evidence" value="ECO:0007669"/>
    <property type="project" value="UniProtKB-KW"/>
</dbReference>
<keyword evidence="2" id="KW-0347">Helicase</keyword>
<dbReference type="Pfam" id="PF00270">
    <property type="entry name" value="DEAD"/>
    <property type="match status" value="1"/>
</dbReference>
<sequence length="302" mass="34080">MWLTSKTTEASQMAEEFMEDYVTVNVGEMSQRSQSRRTEHIVYDFLNEAFQKDLYSEHIVTARRSASEVDVYRKDNEITITGRAVPKPILSFSETNFPDCVTKVLRAQGPDSSPSSVQAQCWPVVLSGRDLLAVVRTSSENKFLAYVVPALLHVLSQDAAPYGDGPIVLVLASTRELARQVQETFSLFEKYSGVGTACFVSGEPKEKQLKKLDEGCKVWIVTPGRLVALMEECKVTIRRCTFLVLDELDCMLALGLEQQLRLILENLRPERQTLMWLTSKTTEASQMAEEFMEDYVTVNVAR</sequence>
<accession>A0A9J6EMD0</accession>
<dbReference type="InterPro" id="IPR011545">
    <property type="entry name" value="DEAD/DEAH_box_helicase_dom"/>
</dbReference>
<comment type="caution">
    <text evidence="4">The sequence shown here is derived from an EMBL/GenBank/DDBJ whole genome shotgun (WGS) entry which is preliminary data.</text>
</comment>
<feature type="domain" description="Helicase ATP-binding" evidence="3">
    <location>
        <begin position="122"/>
        <end position="298"/>
    </location>
</feature>
<dbReference type="EMBL" id="JABSTU010000003">
    <property type="protein sequence ID" value="KAH8035494.1"/>
    <property type="molecule type" value="Genomic_DNA"/>
</dbReference>
<evidence type="ECO:0000259" key="3">
    <source>
        <dbReference type="PROSITE" id="PS51192"/>
    </source>
</evidence>
<organism evidence="4 5">
    <name type="scientific">Rhipicephalus microplus</name>
    <name type="common">Cattle tick</name>
    <name type="synonym">Boophilus microplus</name>
    <dbReference type="NCBI Taxonomy" id="6941"/>
    <lineage>
        <taxon>Eukaryota</taxon>
        <taxon>Metazoa</taxon>
        <taxon>Ecdysozoa</taxon>
        <taxon>Arthropoda</taxon>
        <taxon>Chelicerata</taxon>
        <taxon>Arachnida</taxon>
        <taxon>Acari</taxon>
        <taxon>Parasitiformes</taxon>
        <taxon>Ixodida</taxon>
        <taxon>Ixodoidea</taxon>
        <taxon>Ixodidae</taxon>
        <taxon>Rhipicephalinae</taxon>
        <taxon>Rhipicephalus</taxon>
        <taxon>Boophilus</taxon>
    </lineage>
</organism>
<dbReference type="GO" id="GO:0016787">
    <property type="term" value="F:hydrolase activity"/>
    <property type="evidence" value="ECO:0007669"/>
    <property type="project" value="UniProtKB-KW"/>
</dbReference>
<reference evidence="4" key="2">
    <citation type="submission" date="2021-09" db="EMBL/GenBank/DDBJ databases">
        <authorList>
            <person name="Jia N."/>
            <person name="Wang J."/>
            <person name="Shi W."/>
            <person name="Du L."/>
            <person name="Sun Y."/>
            <person name="Zhan W."/>
            <person name="Jiang J."/>
            <person name="Wang Q."/>
            <person name="Zhang B."/>
            <person name="Ji P."/>
            <person name="Sakyi L.B."/>
            <person name="Cui X."/>
            <person name="Yuan T."/>
            <person name="Jiang B."/>
            <person name="Yang W."/>
            <person name="Lam T.T.-Y."/>
            <person name="Chang Q."/>
            <person name="Ding S."/>
            <person name="Wang X."/>
            <person name="Zhu J."/>
            <person name="Ruan X."/>
            <person name="Zhao L."/>
            <person name="Wei J."/>
            <person name="Que T."/>
            <person name="Du C."/>
            <person name="Cheng J."/>
            <person name="Dai P."/>
            <person name="Han X."/>
            <person name="Huang E."/>
            <person name="Gao Y."/>
            <person name="Liu J."/>
            <person name="Shao H."/>
            <person name="Ye R."/>
            <person name="Li L."/>
            <person name="Wei W."/>
            <person name="Wang X."/>
            <person name="Wang C."/>
            <person name="Huo Q."/>
            <person name="Li W."/>
            <person name="Guo W."/>
            <person name="Chen H."/>
            <person name="Chen S."/>
            <person name="Zhou L."/>
            <person name="Zhou L."/>
            <person name="Ni X."/>
            <person name="Tian J."/>
            <person name="Zhou Y."/>
            <person name="Sheng Y."/>
            <person name="Liu T."/>
            <person name="Pan Y."/>
            <person name="Xia L."/>
            <person name="Li J."/>
            <person name="Zhao F."/>
            <person name="Cao W."/>
        </authorList>
    </citation>
    <scope>NUCLEOTIDE SEQUENCE</scope>
    <source>
        <strain evidence="4">Rmic-2018</strain>
        <tissue evidence="4">Larvae</tissue>
    </source>
</reference>
<keyword evidence="5" id="KW-1185">Reference proteome</keyword>
<dbReference type="SUPFAM" id="SSF52540">
    <property type="entry name" value="P-loop containing nucleoside triphosphate hydrolases"/>
    <property type="match status" value="1"/>
</dbReference>
<dbReference type="Proteomes" id="UP000821866">
    <property type="component" value="Chromosome 11"/>
</dbReference>
<dbReference type="InterPro" id="IPR027417">
    <property type="entry name" value="P-loop_NTPase"/>
</dbReference>
<dbReference type="SMART" id="SM00487">
    <property type="entry name" value="DEXDc"/>
    <property type="match status" value="1"/>
</dbReference>
<dbReference type="PROSITE" id="PS51192">
    <property type="entry name" value="HELICASE_ATP_BIND_1"/>
    <property type="match status" value="1"/>
</dbReference>
<dbReference type="VEuPathDB" id="VectorBase:LOC119181620"/>
<keyword evidence="1" id="KW-0378">Hydrolase</keyword>